<feature type="compositionally biased region" description="Low complexity" evidence="2">
    <location>
        <begin position="161"/>
        <end position="181"/>
    </location>
</feature>
<proteinExistence type="predicted"/>
<feature type="compositionally biased region" description="Low complexity" evidence="2">
    <location>
        <begin position="138"/>
        <end position="148"/>
    </location>
</feature>
<keyword evidence="5" id="KW-1185">Reference proteome</keyword>
<dbReference type="Proteomes" id="UP001205566">
    <property type="component" value="Unassembled WGS sequence"/>
</dbReference>
<feature type="compositionally biased region" description="Basic and acidic residues" evidence="2">
    <location>
        <begin position="193"/>
        <end position="203"/>
    </location>
</feature>
<evidence type="ECO:0000313" key="5">
    <source>
        <dbReference type="Proteomes" id="UP001205566"/>
    </source>
</evidence>
<reference evidence="4" key="1">
    <citation type="thesis" date="2020" institute="Technische Universitat Dresden" country="Dresden, Germany">
        <title>The Agarolytic System of Microbulbifer elongatus PORT2, Isolated from Batu Karas, Pangandaran West Java Indonesia.</title>
        <authorList>
            <person name="Anggraeni S.R."/>
        </authorList>
    </citation>
    <scope>NUCLEOTIDE SEQUENCE</scope>
    <source>
        <strain evidence="4">PORT2</strain>
    </source>
</reference>
<gene>
    <name evidence="4" type="ORF">HXX02_09715</name>
</gene>
<accession>A0ABT1P3Y3</accession>
<keyword evidence="3" id="KW-1133">Transmembrane helix</keyword>
<dbReference type="EMBL" id="JACASI010000026">
    <property type="protein sequence ID" value="MCQ3829724.1"/>
    <property type="molecule type" value="Genomic_DNA"/>
</dbReference>
<comment type="caution">
    <text evidence="4">The sequence shown here is derived from an EMBL/GenBank/DDBJ whole genome shotgun (WGS) entry which is preliminary data.</text>
</comment>
<dbReference type="RefSeq" id="WP_255874782.1">
    <property type="nucleotide sequence ID" value="NZ_JACASI010000026.1"/>
</dbReference>
<feature type="transmembrane region" description="Helical" evidence="3">
    <location>
        <begin position="275"/>
        <end position="297"/>
    </location>
</feature>
<evidence type="ECO:0000313" key="4">
    <source>
        <dbReference type="EMBL" id="MCQ3829724.1"/>
    </source>
</evidence>
<organism evidence="4 5">
    <name type="scientific">Microbulbifer elongatus</name>
    <dbReference type="NCBI Taxonomy" id="86173"/>
    <lineage>
        <taxon>Bacteria</taxon>
        <taxon>Pseudomonadati</taxon>
        <taxon>Pseudomonadota</taxon>
        <taxon>Gammaproteobacteria</taxon>
        <taxon>Cellvibrionales</taxon>
        <taxon>Microbulbiferaceae</taxon>
        <taxon>Microbulbifer</taxon>
    </lineage>
</organism>
<keyword evidence="1" id="KW-0175">Coiled coil</keyword>
<feature type="coiled-coil region" evidence="1">
    <location>
        <begin position="677"/>
        <end position="704"/>
    </location>
</feature>
<evidence type="ECO:0000256" key="3">
    <source>
        <dbReference type="SAM" id="Phobius"/>
    </source>
</evidence>
<feature type="transmembrane region" description="Helical" evidence="3">
    <location>
        <begin position="233"/>
        <end position="255"/>
    </location>
</feature>
<keyword evidence="3" id="KW-0472">Membrane</keyword>
<feature type="region of interest" description="Disordered" evidence="2">
    <location>
        <begin position="109"/>
        <end position="204"/>
    </location>
</feature>
<sequence>MASQARIYNRVPDNLQGRNQDRFQIISAGKTLRAKPPKEVLQQLMSAFSIGGDQARKLFLKGWVIKDQLTAGEVVQFRTQLQQLGLKIEVHPAGTFDNRAILARLKFARQRQERKSQPATTTGRPGPEVAPALKVATPSQVASSSNPAPSNPKPSGGGVPSQSTAPAAAKSAATQRSTAAQGRGAKNAPELTSPRKSEPKDSAARAQLRALFRSAVSAASPAPGSRIAMLPQLLLASVVPAGFVGLLLLCLYQLGGAFWALPSAVLAGEFGVGTLAGSGVTILLVCFCMALILTPFFSNGSSGLHAGVAGDLDPVRLSKRDAPGLFLLLEVMAETCGVSIARKQKGPRNLAPANRILTTEVVVTAGAEIRVMQAPFSPPKLSLGLGAVSTLEGGDVVALMARAMSPYQNHWYRAAQSLAIGTSERLQRAQDALERQATIIGADDTVPIVLKPLHKLLVICGRPLAPLFDRLQAAHRHMSGPLARRLEAHADLAAGQLVGSDGFHHFAERWNRLVHADLVCGEINREAQLLGKRLMNVPLAVRWLYNNTSAQTLKGIDAAMAEETDCWAQEEPAGHLRIGAVEEHQLPPGLQRQDFSLQKLFIDFTELATRVSRVGGDDSCRPVENRLLLETDKNAEAAQQVLTRYFNRAIPRDFVHLQLPRNEELRTLDLQSCIDWLRGRLVDLQELEQRIAQLQRKGARIQIGAALVRANVRVDPRLYDLNGTTPAATDESRQDNRVRLSECLQQRQQLHSMFYLRVERAMATMVAADRKAAQTALARLRKFDALNEPLTTLNRYSDVVCELIERAPTQELPTALLQKYPQLIAQQIRQLEDTARTRQVPLTPAQLEKLQSCATGETAISGAARGDDVSGALQALELRGKSASGVVMEAYQAELAQLLALCLAEEERLKVKPLRLASL</sequence>
<keyword evidence="3" id="KW-0812">Transmembrane</keyword>
<protein>
    <submittedName>
        <fullName evidence="4">Uncharacterized protein</fullName>
    </submittedName>
</protein>
<evidence type="ECO:0000256" key="2">
    <source>
        <dbReference type="SAM" id="MobiDB-lite"/>
    </source>
</evidence>
<name>A0ABT1P3Y3_9GAMM</name>
<evidence type="ECO:0000256" key="1">
    <source>
        <dbReference type="SAM" id="Coils"/>
    </source>
</evidence>